<dbReference type="EMBL" id="CVQI01034828">
    <property type="protein sequence ID" value="CRK45460.1"/>
    <property type="molecule type" value="Genomic_DNA"/>
</dbReference>
<gene>
    <name evidence="2" type="ORF">BN1723_006626</name>
</gene>
<protein>
    <submittedName>
        <fullName evidence="2">Uncharacterized protein</fullName>
    </submittedName>
</protein>
<evidence type="ECO:0000313" key="3">
    <source>
        <dbReference type="Proteomes" id="UP000045706"/>
    </source>
</evidence>
<reference evidence="3" key="1">
    <citation type="submission" date="2015-05" db="EMBL/GenBank/DDBJ databases">
        <authorList>
            <person name="Fogelqvist Johan"/>
        </authorList>
    </citation>
    <scope>NUCLEOTIDE SEQUENCE [LARGE SCALE GENOMIC DNA]</scope>
</reference>
<feature type="region of interest" description="Disordered" evidence="1">
    <location>
        <begin position="1"/>
        <end position="27"/>
    </location>
</feature>
<sequence length="124" mass="13358">MVKTTGVPSGRISPSSEISRQNAVRAPRTKVLAARAGLESLLPVPVCRAGLSTRLPSPESFGCQTRQQGLRLVHAIRSSQRWVSEDMPSKNHTPHPPFPQPLPGGMGCTARPKTTRISEAGKKQ</sequence>
<dbReference type="AlphaFoldDB" id="A0A0G4NGI3"/>
<feature type="compositionally biased region" description="Polar residues" evidence="1">
    <location>
        <begin position="12"/>
        <end position="22"/>
    </location>
</feature>
<evidence type="ECO:0000313" key="2">
    <source>
        <dbReference type="EMBL" id="CRK45460.1"/>
    </source>
</evidence>
<organism evidence="2 3">
    <name type="scientific">Verticillium longisporum</name>
    <name type="common">Verticillium dahliae var. longisporum</name>
    <dbReference type="NCBI Taxonomy" id="100787"/>
    <lineage>
        <taxon>Eukaryota</taxon>
        <taxon>Fungi</taxon>
        <taxon>Dikarya</taxon>
        <taxon>Ascomycota</taxon>
        <taxon>Pezizomycotina</taxon>
        <taxon>Sordariomycetes</taxon>
        <taxon>Hypocreomycetidae</taxon>
        <taxon>Glomerellales</taxon>
        <taxon>Plectosphaerellaceae</taxon>
        <taxon>Verticillium</taxon>
    </lineage>
</organism>
<accession>A0A0G4NGI3</accession>
<feature type="region of interest" description="Disordered" evidence="1">
    <location>
        <begin position="81"/>
        <end position="124"/>
    </location>
</feature>
<proteinExistence type="predicted"/>
<name>A0A0G4NGI3_VERLO</name>
<dbReference type="Proteomes" id="UP000045706">
    <property type="component" value="Unassembled WGS sequence"/>
</dbReference>
<evidence type="ECO:0000256" key="1">
    <source>
        <dbReference type="SAM" id="MobiDB-lite"/>
    </source>
</evidence>